<dbReference type="AlphaFoldDB" id="A0A9N7TXD8"/>
<comment type="caution">
    <text evidence="2">The sequence shown here is derived from an EMBL/GenBank/DDBJ whole genome shotgun (WGS) entry which is preliminary data.</text>
</comment>
<evidence type="ECO:0000313" key="3">
    <source>
        <dbReference type="Proteomes" id="UP001153269"/>
    </source>
</evidence>
<protein>
    <submittedName>
        <fullName evidence="2">Uncharacterized protein</fullName>
    </submittedName>
</protein>
<evidence type="ECO:0000313" key="2">
    <source>
        <dbReference type="EMBL" id="CAB1420891.1"/>
    </source>
</evidence>
<sequence>MKQSAAGKEIPLRKPRRERHGPWWIDVPLAEDELKLDDRPRAVSMHCMYTCARTVRPRSVFYLPARDSGGLRLWEDSQARPQNNNEEGGHRNHHAESVGVLRMCRTKRDKSAQ</sequence>
<dbReference type="EMBL" id="CADEAL010000489">
    <property type="protein sequence ID" value="CAB1420891.1"/>
    <property type="molecule type" value="Genomic_DNA"/>
</dbReference>
<proteinExistence type="predicted"/>
<organism evidence="2 3">
    <name type="scientific">Pleuronectes platessa</name>
    <name type="common">European plaice</name>
    <dbReference type="NCBI Taxonomy" id="8262"/>
    <lineage>
        <taxon>Eukaryota</taxon>
        <taxon>Metazoa</taxon>
        <taxon>Chordata</taxon>
        <taxon>Craniata</taxon>
        <taxon>Vertebrata</taxon>
        <taxon>Euteleostomi</taxon>
        <taxon>Actinopterygii</taxon>
        <taxon>Neopterygii</taxon>
        <taxon>Teleostei</taxon>
        <taxon>Neoteleostei</taxon>
        <taxon>Acanthomorphata</taxon>
        <taxon>Carangaria</taxon>
        <taxon>Pleuronectiformes</taxon>
        <taxon>Pleuronectoidei</taxon>
        <taxon>Pleuronectidae</taxon>
        <taxon>Pleuronectes</taxon>
    </lineage>
</organism>
<reference evidence="2" key="1">
    <citation type="submission" date="2020-03" db="EMBL/GenBank/DDBJ databases">
        <authorList>
            <person name="Weist P."/>
        </authorList>
    </citation>
    <scope>NUCLEOTIDE SEQUENCE</scope>
</reference>
<dbReference type="Proteomes" id="UP001153269">
    <property type="component" value="Unassembled WGS sequence"/>
</dbReference>
<feature type="compositionally biased region" description="Basic residues" evidence="1">
    <location>
        <begin position="104"/>
        <end position="113"/>
    </location>
</feature>
<keyword evidence="3" id="KW-1185">Reference proteome</keyword>
<feature type="compositionally biased region" description="Basic and acidic residues" evidence="1">
    <location>
        <begin position="87"/>
        <end position="96"/>
    </location>
</feature>
<gene>
    <name evidence="2" type="ORF">PLEPLA_LOCUS8768</name>
</gene>
<accession>A0A9N7TXD8</accession>
<name>A0A9N7TXD8_PLEPL</name>
<feature type="region of interest" description="Disordered" evidence="1">
    <location>
        <begin position="78"/>
        <end position="113"/>
    </location>
</feature>
<evidence type="ECO:0000256" key="1">
    <source>
        <dbReference type="SAM" id="MobiDB-lite"/>
    </source>
</evidence>